<evidence type="ECO:0000313" key="3">
    <source>
        <dbReference type="Proteomes" id="UP001162483"/>
    </source>
</evidence>
<keyword evidence="1" id="KW-0732">Signal</keyword>
<feature type="chain" id="PRO_5045195979" description="Secreted protein" evidence="1">
    <location>
        <begin position="29"/>
        <end position="76"/>
    </location>
</feature>
<dbReference type="EMBL" id="CATNWA010015529">
    <property type="protein sequence ID" value="CAI9584210.1"/>
    <property type="molecule type" value="Genomic_DNA"/>
</dbReference>
<evidence type="ECO:0000313" key="2">
    <source>
        <dbReference type="EMBL" id="CAI9584210.1"/>
    </source>
</evidence>
<dbReference type="Proteomes" id="UP001162483">
    <property type="component" value="Unassembled WGS sequence"/>
</dbReference>
<evidence type="ECO:0008006" key="4">
    <source>
        <dbReference type="Google" id="ProtNLM"/>
    </source>
</evidence>
<keyword evidence="3" id="KW-1185">Reference proteome</keyword>
<sequence length="76" mass="8152">MTLGRKGLTSGVIKGLTVCWLTVCCVHALHCKHTALTGSAVQSLIKQCAEADRREICVVYTQVSPPSVILASWDPV</sequence>
<evidence type="ECO:0000256" key="1">
    <source>
        <dbReference type="SAM" id="SignalP"/>
    </source>
</evidence>
<organism evidence="2 3">
    <name type="scientific">Staurois parvus</name>
    <dbReference type="NCBI Taxonomy" id="386267"/>
    <lineage>
        <taxon>Eukaryota</taxon>
        <taxon>Metazoa</taxon>
        <taxon>Chordata</taxon>
        <taxon>Craniata</taxon>
        <taxon>Vertebrata</taxon>
        <taxon>Euteleostomi</taxon>
        <taxon>Amphibia</taxon>
        <taxon>Batrachia</taxon>
        <taxon>Anura</taxon>
        <taxon>Neobatrachia</taxon>
        <taxon>Ranoidea</taxon>
        <taxon>Ranidae</taxon>
        <taxon>Staurois</taxon>
    </lineage>
</organism>
<comment type="caution">
    <text evidence="2">The sequence shown here is derived from an EMBL/GenBank/DDBJ whole genome shotgun (WGS) entry which is preliminary data.</text>
</comment>
<accession>A0ABN9EH63</accession>
<gene>
    <name evidence="2" type="ORF">SPARVUS_LOCUS9950534</name>
</gene>
<proteinExistence type="predicted"/>
<protein>
    <recommendedName>
        <fullName evidence="4">Secreted protein</fullName>
    </recommendedName>
</protein>
<feature type="non-terminal residue" evidence="2">
    <location>
        <position position="76"/>
    </location>
</feature>
<reference evidence="2" key="1">
    <citation type="submission" date="2023-05" db="EMBL/GenBank/DDBJ databases">
        <authorList>
            <person name="Stuckert A."/>
        </authorList>
    </citation>
    <scope>NUCLEOTIDE SEQUENCE</scope>
</reference>
<name>A0ABN9EH63_9NEOB</name>
<feature type="signal peptide" evidence="1">
    <location>
        <begin position="1"/>
        <end position="28"/>
    </location>
</feature>